<evidence type="ECO:0000256" key="1">
    <source>
        <dbReference type="SAM" id="MobiDB-lite"/>
    </source>
</evidence>
<accession>A0A074Y2N0</accession>
<proteinExistence type="predicted"/>
<feature type="compositionally biased region" description="Acidic residues" evidence="1">
    <location>
        <begin position="166"/>
        <end position="178"/>
    </location>
</feature>
<protein>
    <recommendedName>
        <fullName evidence="5">EamA domain-containing protein</fullName>
    </recommendedName>
</protein>
<dbReference type="SUPFAM" id="SSF103481">
    <property type="entry name" value="Multidrug resistance efflux transporter EmrE"/>
    <property type="match status" value="1"/>
</dbReference>
<dbReference type="STRING" id="1043005.A0A074Y2N0"/>
<name>A0A074Y2N0_AURSE</name>
<sequence>MSTSTPKWLLFAIASGACAALNGVFAKLTTTHLTTAWAESLSHIFGLSGPNKFFEFLVRGLFFVLNLVFNGIMWGLFTRALTLATSTTRVSVINTSANFMITAVMGFFIFSETLPGLWLLGAAMLVAGSVIIGRREEGKDTGSAGTAGAEPTVLASDTSDNTPFADEPDAPLVGDDEDQGFKDTHSTHELENTDRVWST</sequence>
<gene>
    <name evidence="3" type="ORF">AUEXF2481DRAFT_71848</name>
</gene>
<dbReference type="InParanoid" id="A0A074Y2N0"/>
<keyword evidence="4" id="KW-1185">Reference proteome</keyword>
<dbReference type="GeneID" id="25371104"/>
<dbReference type="OMA" id="VNAQWLI"/>
<reference evidence="3 4" key="1">
    <citation type="journal article" date="2014" name="BMC Genomics">
        <title>Genome sequencing of four Aureobasidium pullulans varieties: biotechnological potential, stress tolerance, and description of new species.</title>
        <authorList>
            <person name="Gostin Ar C."/>
            <person name="Ohm R.A."/>
            <person name="Kogej T."/>
            <person name="Sonjak S."/>
            <person name="Turk M."/>
            <person name="Zajc J."/>
            <person name="Zalar P."/>
            <person name="Grube M."/>
            <person name="Sun H."/>
            <person name="Han J."/>
            <person name="Sharma A."/>
            <person name="Chiniquy J."/>
            <person name="Ngan C.Y."/>
            <person name="Lipzen A."/>
            <person name="Barry K."/>
            <person name="Grigoriev I.V."/>
            <person name="Gunde-Cimerman N."/>
        </authorList>
    </citation>
    <scope>NUCLEOTIDE SEQUENCE [LARGE SCALE GENOMIC DNA]</scope>
    <source>
        <strain evidence="3 4">EXF-2481</strain>
    </source>
</reference>
<dbReference type="Proteomes" id="UP000030641">
    <property type="component" value="Unassembled WGS sequence"/>
</dbReference>
<dbReference type="InterPro" id="IPR037185">
    <property type="entry name" value="EmrE-like"/>
</dbReference>
<organism evidence="3 4">
    <name type="scientific">Aureobasidium subglaciale (strain EXF-2481)</name>
    <name type="common">Aureobasidium pullulans var. subglaciale</name>
    <dbReference type="NCBI Taxonomy" id="1043005"/>
    <lineage>
        <taxon>Eukaryota</taxon>
        <taxon>Fungi</taxon>
        <taxon>Dikarya</taxon>
        <taxon>Ascomycota</taxon>
        <taxon>Pezizomycotina</taxon>
        <taxon>Dothideomycetes</taxon>
        <taxon>Dothideomycetidae</taxon>
        <taxon>Dothideales</taxon>
        <taxon>Saccotheciaceae</taxon>
        <taxon>Aureobasidium</taxon>
    </lineage>
</organism>
<feature type="transmembrane region" description="Helical" evidence="2">
    <location>
        <begin position="90"/>
        <end position="110"/>
    </location>
</feature>
<feature type="transmembrane region" description="Helical" evidence="2">
    <location>
        <begin position="116"/>
        <end position="133"/>
    </location>
</feature>
<dbReference type="EMBL" id="KL584802">
    <property type="protein sequence ID" value="KEQ90164.1"/>
    <property type="molecule type" value="Genomic_DNA"/>
</dbReference>
<evidence type="ECO:0008006" key="5">
    <source>
        <dbReference type="Google" id="ProtNLM"/>
    </source>
</evidence>
<dbReference type="PANTHER" id="PTHR31965:SF1">
    <property type="entry name" value="TRANSMEMBRANE PROTEIN 42"/>
    <property type="match status" value="1"/>
</dbReference>
<feature type="region of interest" description="Disordered" evidence="1">
    <location>
        <begin position="137"/>
        <end position="199"/>
    </location>
</feature>
<keyword evidence="2" id="KW-0812">Transmembrane</keyword>
<keyword evidence="2" id="KW-0472">Membrane</keyword>
<dbReference type="RefSeq" id="XP_013338649.1">
    <property type="nucleotide sequence ID" value="XM_013483195.1"/>
</dbReference>
<feature type="transmembrane region" description="Helical" evidence="2">
    <location>
        <begin position="56"/>
        <end position="78"/>
    </location>
</feature>
<dbReference type="InterPro" id="IPR039632">
    <property type="entry name" value="TMEM42"/>
</dbReference>
<evidence type="ECO:0000313" key="3">
    <source>
        <dbReference type="EMBL" id="KEQ90164.1"/>
    </source>
</evidence>
<evidence type="ECO:0000313" key="4">
    <source>
        <dbReference type="Proteomes" id="UP000030641"/>
    </source>
</evidence>
<dbReference type="OrthoDB" id="5854584at2759"/>
<feature type="compositionally biased region" description="Basic and acidic residues" evidence="1">
    <location>
        <begin position="179"/>
        <end position="199"/>
    </location>
</feature>
<dbReference type="HOGENOM" id="CLU_076687_1_1_1"/>
<dbReference type="PANTHER" id="PTHR31965">
    <property type="entry name" value="TRANSMEMBRANE PROTEIN 42"/>
    <property type="match status" value="1"/>
</dbReference>
<dbReference type="AlphaFoldDB" id="A0A074Y2N0"/>
<keyword evidence="2" id="KW-1133">Transmembrane helix</keyword>
<evidence type="ECO:0000256" key="2">
    <source>
        <dbReference type="SAM" id="Phobius"/>
    </source>
</evidence>
<dbReference type="PROSITE" id="PS51257">
    <property type="entry name" value="PROKAR_LIPOPROTEIN"/>
    <property type="match status" value="1"/>
</dbReference>